<dbReference type="GO" id="GO:0005840">
    <property type="term" value="C:ribosome"/>
    <property type="evidence" value="ECO:0007669"/>
    <property type="project" value="InterPro"/>
</dbReference>
<proteinExistence type="inferred from homology"/>
<name>A0A2Z4FNJ8_9DELT</name>
<gene>
    <name evidence="5 7" type="primary">rimM</name>
    <name evidence="7" type="ORF">DN745_13850</name>
</gene>
<comment type="function">
    <text evidence="5">An accessory protein needed during the final step in the assembly of 30S ribosomal subunit, possibly for assembly of the head region. Essential for efficient processing of 16S rRNA. May be needed both before and after RbfA during the maturation of 16S rRNA. It has affinity for free ribosomal 30S subunits but not for 70S ribosomes.</text>
</comment>
<dbReference type="PANTHER" id="PTHR33692">
    <property type="entry name" value="RIBOSOME MATURATION FACTOR RIMM"/>
    <property type="match status" value="1"/>
</dbReference>
<dbReference type="NCBIfam" id="TIGR02273">
    <property type="entry name" value="16S_RimM"/>
    <property type="match status" value="1"/>
</dbReference>
<dbReference type="HAMAP" id="MF_00014">
    <property type="entry name" value="Ribosome_mat_RimM"/>
    <property type="match status" value="1"/>
</dbReference>
<feature type="domain" description="RimM N-terminal" evidence="6">
    <location>
        <begin position="8"/>
        <end position="89"/>
    </location>
</feature>
<comment type="subcellular location">
    <subcellularLocation>
        <location evidence="5">Cytoplasm</location>
    </subcellularLocation>
</comment>
<evidence type="ECO:0000313" key="8">
    <source>
        <dbReference type="Proteomes" id="UP000249799"/>
    </source>
</evidence>
<dbReference type="AlphaFoldDB" id="A0A2Z4FNJ8"/>
<keyword evidence="1 5" id="KW-0963">Cytoplasm</keyword>
<dbReference type="GO" id="GO:0043022">
    <property type="term" value="F:ribosome binding"/>
    <property type="evidence" value="ECO:0007669"/>
    <property type="project" value="InterPro"/>
</dbReference>
<dbReference type="SUPFAM" id="SSF50447">
    <property type="entry name" value="Translation proteins"/>
    <property type="match status" value="1"/>
</dbReference>
<dbReference type="GO" id="GO:0042274">
    <property type="term" value="P:ribosomal small subunit biogenesis"/>
    <property type="evidence" value="ECO:0007669"/>
    <property type="project" value="UniProtKB-UniRule"/>
</dbReference>
<dbReference type="Proteomes" id="UP000249799">
    <property type="component" value="Chromosome"/>
</dbReference>
<evidence type="ECO:0000256" key="4">
    <source>
        <dbReference type="ARBA" id="ARBA00023186"/>
    </source>
</evidence>
<protein>
    <recommendedName>
        <fullName evidence="5">Ribosome maturation factor RimM</fullName>
    </recommendedName>
</protein>
<dbReference type="InterPro" id="IPR009000">
    <property type="entry name" value="Transl_B-barrel_sf"/>
</dbReference>
<evidence type="ECO:0000256" key="2">
    <source>
        <dbReference type="ARBA" id="ARBA00022517"/>
    </source>
</evidence>
<dbReference type="RefSeq" id="WP_111335760.1">
    <property type="nucleotide sequence ID" value="NZ_CP030032.1"/>
</dbReference>
<evidence type="ECO:0000313" key="7">
    <source>
        <dbReference type="EMBL" id="AWV90355.1"/>
    </source>
</evidence>
<dbReference type="GO" id="GO:0006364">
    <property type="term" value="P:rRNA processing"/>
    <property type="evidence" value="ECO:0007669"/>
    <property type="project" value="UniProtKB-UniRule"/>
</dbReference>
<evidence type="ECO:0000259" key="6">
    <source>
        <dbReference type="Pfam" id="PF01782"/>
    </source>
</evidence>
<dbReference type="InterPro" id="IPR002676">
    <property type="entry name" value="RimM_N"/>
</dbReference>
<keyword evidence="3 5" id="KW-0698">rRNA processing</keyword>
<dbReference type="InterPro" id="IPR036976">
    <property type="entry name" value="RimM_N_sf"/>
</dbReference>
<dbReference type="GO" id="GO:0005737">
    <property type="term" value="C:cytoplasm"/>
    <property type="evidence" value="ECO:0007669"/>
    <property type="project" value="UniProtKB-SubCell"/>
</dbReference>
<keyword evidence="2 5" id="KW-0690">Ribosome biogenesis</keyword>
<dbReference type="SUPFAM" id="SSF50346">
    <property type="entry name" value="PRC-barrel domain"/>
    <property type="match status" value="1"/>
</dbReference>
<dbReference type="Pfam" id="PF01782">
    <property type="entry name" value="RimM"/>
    <property type="match status" value="1"/>
</dbReference>
<organism evidence="7 8">
    <name type="scientific">Bradymonas sediminis</name>
    <dbReference type="NCBI Taxonomy" id="1548548"/>
    <lineage>
        <taxon>Bacteria</taxon>
        <taxon>Deltaproteobacteria</taxon>
        <taxon>Bradymonadales</taxon>
        <taxon>Bradymonadaceae</taxon>
        <taxon>Bradymonas</taxon>
    </lineage>
</organism>
<dbReference type="EMBL" id="CP030032">
    <property type="protein sequence ID" value="AWV90355.1"/>
    <property type="molecule type" value="Genomic_DNA"/>
</dbReference>
<evidence type="ECO:0000256" key="3">
    <source>
        <dbReference type="ARBA" id="ARBA00022552"/>
    </source>
</evidence>
<keyword evidence="8" id="KW-1185">Reference proteome</keyword>
<comment type="domain">
    <text evidence="5">The PRC barrel domain binds ribosomal protein uS19.</text>
</comment>
<dbReference type="Gene3D" id="2.40.30.60">
    <property type="entry name" value="RimM"/>
    <property type="match status" value="1"/>
</dbReference>
<dbReference type="InterPro" id="IPR011033">
    <property type="entry name" value="PRC_barrel-like_sf"/>
</dbReference>
<accession>A0A2Z4FNJ8</accession>
<dbReference type="OrthoDB" id="9783509at2"/>
<dbReference type="KEGG" id="bsed:DN745_13850"/>
<dbReference type="Gene3D" id="2.30.30.240">
    <property type="entry name" value="PRC-barrel domain"/>
    <property type="match status" value="1"/>
</dbReference>
<keyword evidence="4 5" id="KW-0143">Chaperone</keyword>
<dbReference type="InterPro" id="IPR011961">
    <property type="entry name" value="RimM"/>
</dbReference>
<sequence>MKENERIQIGTLGRAHGVRGEIRFFPLNPTSELLEPGFRVFVRRAGQETELMLSKVRHAAKFDILAFDQVEGRDEAEALTNLELFVDPDDFPELEDGEFYYRDLIGVEVGVLETEDGDDFRVIGTVDGFLETGANDVMIVTVPGYPDLLVPMIEDAVAEVDPGARVLLFPLEIWAPEDTEIP</sequence>
<comment type="similarity">
    <text evidence="5">Belongs to the RimM family.</text>
</comment>
<evidence type="ECO:0000256" key="1">
    <source>
        <dbReference type="ARBA" id="ARBA00022490"/>
    </source>
</evidence>
<comment type="subunit">
    <text evidence="5">Binds ribosomal protein uS19.</text>
</comment>
<dbReference type="PANTHER" id="PTHR33692:SF1">
    <property type="entry name" value="RIBOSOME MATURATION FACTOR RIMM"/>
    <property type="match status" value="1"/>
</dbReference>
<reference evidence="7 8" key="1">
    <citation type="submission" date="2018-06" db="EMBL/GenBank/DDBJ databases">
        <title>Lujinxingia sediminis gen. nov. sp. nov., a new facultative anaerobic member of the class Deltaproteobacteria, and proposal of Lujinxingaceae fam. nov.</title>
        <authorList>
            <person name="Guo L.-Y."/>
            <person name="Li C.-M."/>
            <person name="Wang S."/>
            <person name="Du Z.-J."/>
        </authorList>
    </citation>
    <scope>NUCLEOTIDE SEQUENCE [LARGE SCALE GENOMIC DNA]</scope>
    <source>
        <strain evidence="7 8">FA350</strain>
    </source>
</reference>
<evidence type="ECO:0000256" key="5">
    <source>
        <dbReference type="HAMAP-Rule" id="MF_00014"/>
    </source>
</evidence>